<dbReference type="SUPFAM" id="SSF52540">
    <property type="entry name" value="P-loop containing nucleoside triphosphate hydrolases"/>
    <property type="match status" value="1"/>
</dbReference>
<dbReference type="GeneID" id="10361144"/>
<proteinExistence type="predicted"/>
<name>F2L2P3_THEU7</name>
<dbReference type="RefSeq" id="WP_013680426.1">
    <property type="nucleotide sequence ID" value="NC_015315.1"/>
</dbReference>
<evidence type="ECO:0000313" key="2">
    <source>
        <dbReference type="Proteomes" id="UP000008138"/>
    </source>
</evidence>
<dbReference type="eggNOG" id="arCOG05468">
    <property type="taxonomic scope" value="Archaea"/>
</dbReference>
<dbReference type="AlphaFoldDB" id="F2L2P3"/>
<protein>
    <submittedName>
        <fullName evidence="1">AAA ATPase</fullName>
    </submittedName>
</protein>
<sequence>MLGEELPLEDLPLGSRELDLAMSHVLAGRLVYVSGGRGKTPLLRALSLSLYKAGFNPLYLKLEWARYGWGAAEYVERYYERHFKLVGFPAPRDYDVVLIDDGELLAYYPNLYARLLRDVEGKVRAVAARADSLDALERVFGSGVVVDLGEGSGSRPKLPLGLTSLGRRVEIEII</sequence>
<dbReference type="Proteomes" id="UP000008138">
    <property type="component" value="Chromosome"/>
</dbReference>
<gene>
    <name evidence="1" type="ordered locus">TUZN_1624</name>
</gene>
<dbReference type="KEGG" id="tuz:TUZN_1624"/>
<keyword evidence="2" id="KW-1185">Reference proteome</keyword>
<evidence type="ECO:0000313" key="1">
    <source>
        <dbReference type="EMBL" id="AEA13091.1"/>
    </source>
</evidence>
<accession>F2L2P3</accession>
<dbReference type="HOGENOM" id="CLU_1500336_0_0_2"/>
<dbReference type="EMBL" id="CP002590">
    <property type="protein sequence ID" value="AEA13091.1"/>
    <property type="molecule type" value="Genomic_DNA"/>
</dbReference>
<reference evidence="1 2" key="1">
    <citation type="journal article" date="2011" name="J. Bacteriol.">
        <title>Complete genome sequence of the thermoacidophilic crenarchaeon Thermoproteus uzoniensis 768-20.</title>
        <authorList>
            <person name="Mardanov A.V."/>
            <person name="Gumerov V.M."/>
            <person name="Beletsky A.V."/>
            <person name="Prokofeva M.I."/>
            <person name="Bonch-Osmolovskaya E.A."/>
            <person name="Ravin N.V."/>
            <person name="Skryabin K.G."/>
        </authorList>
    </citation>
    <scope>NUCLEOTIDE SEQUENCE [LARGE SCALE GENOMIC DNA]</scope>
    <source>
        <strain evidence="1 2">768-20</strain>
    </source>
</reference>
<dbReference type="STRING" id="999630.TUZN_1624"/>
<dbReference type="OrthoDB" id="28488at2157"/>
<organism evidence="1 2">
    <name type="scientific">Thermoproteus uzoniensis (strain 768-20)</name>
    <dbReference type="NCBI Taxonomy" id="999630"/>
    <lineage>
        <taxon>Archaea</taxon>
        <taxon>Thermoproteota</taxon>
        <taxon>Thermoprotei</taxon>
        <taxon>Thermoproteales</taxon>
        <taxon>Thermoproteaceae</taxon>
        <taxon>Thermoproteus</taxon>
    </lineage>
</organism>
<dbReference type="InterPro" id="IPR027417">
    <property type="entry name" value="P-loop_NTPase"/>
</dbReference>
<reference key="2">
    <citation type="submission" date="2011-03" db="EMBL/GenBank/DDBJ databases">
        <title>Complete genome sequence of the thermoacidophilic crenarchaeon Thermoproteus uzoniensis 768-20.</title>
        <authorList>
            <person name="Mardanov A.V."/>
            <person name="Gumerov V.M."/>
            <person name="Beletsky A.V."/>
            <person name="Prokofeva M.I."/>
            <person name="Bonch-Osmolovskaya E.A."/>
            <person name="Ravin N.V."/>
            <person name="Skryabin K.G."/>
        </authorList>
    </citation>
    <scope>NUCLEOTIDE SEQUENCE</scope>
    <source>
        <strain>768-20</strain>
    </source>
</reference>